<dbReference type="Proteomes" id="UP000325558">
    <property type="component" value="Unassembled WGS sequence"/>
</dbReference>
<name>A0A5N6XUT7_9EURO</name>
<feature type="compositionally biased region" description="Polar residues" evidence="1">
    <location>
        <begin position="145"/>
        <end position="159"/>
    </location>
</feature>
<organism evidence="3">
    <name type="scientific">Aspergillus arachidicola</name>
    <dbReference type="NCBI Taxonomy" id="656916"/>
    <lineage>
        <taxon>Eukaryota</taxon>
        <taxon>Fungi</taxon>
        <taxon>Dikarya</taxon>
        <taxon>Ascomycota</taxon>
        <taxon>Pezizomycotina</taxon>
        <taxon>Eurotiomycetes</taxon>
        <taxon>Eurotiomycetidae</taxon>
        <taxon>Eurotiales</taxon>
        <taxon>Aspergillaceae</taxon>
        <taxon>Aspergillus</taxon>
        <taxon>Aspergillus subgen. Circumdati</taxon>
    </lineage>
</organism>
<feature type="region of interest" description="Disordered" evidence="1">
    <location>
        <begin position="135"/>
        <end position="181"/>
    </location>
</feature>
<feature type="signal peptide" evidence="2">
    <location>
        <begin position="1"/>
        <end position="16"/>
    </location>
</feature>
<feature type="compositionally biased region" description="Basic and acidic residues" evidence="1">
    <location>
        <begin position="135"/>
        <end position="144"/>
    </location>
</feature>
<gene>
    <name evidence="3" type="ORF">BDV24DRAFT_169292</name>
</gene>
<sequence>MRYAFIAAALVAAAQALPAIPWSGVPSHKYIQGTNEKGTVPATLVVASRFRSHPTVQLQVRSNNHGQTRDDEQNALQDAKWAVANNMPLKARFDFLEEIRVGLRQGDQGIIHPVLVDSWGTEIDNDRLRDMGDISLRRSKESKQDNPSVPTNASAGSSATDKESVTGLEEETANSEDPPTW</sequence>
<reference evidence="3" key="1">
    <citation type="submission" date="2019-04" db="EMBL/GenBank/DDBJ databases">
        <title>Friends and foes A comparative genomics study of 23 Aspergillus species from section Flavi.</title>
        <authorList>
            <consortium name="DOE Joint Genome Institute"/>
            <person name="Kjaerbolling I."/>
            <person name="Vesth T."/>
            <person name="Frisvad J.C."/>
            <person name="Nybo J.L."/>
            <person name="Theobald S."/>
            <person name="Kildgaard S."/>
            <person name="Isbrandt T."/>
            <person name="Kuo A."/>
            <person name="Sato A."/>
            <person name="Lyhne E.K."/>
            <person name="Kogle M.E."/>
            <person name="Wiebenga A."/>
            <person name="Kun R.S."/>
            <person name="Lubbers R.J."/>
            <person name="Makela M.R."/>
            <person name="Barry K."/>
            <person name="Chovatia M."/>
            <person name="Clum A."/>
            <person name="Daum C."/>
            <person name="Haridas S."/>
            <person name="He G."/>
            <person name="LaButti K."/>
            <person name="Lipzen A."/>
            <person name="Mondo S."/>
            <person name="Riley R."/>
            <person name="Salamov A."/>
            <person name="Simmons B.A."/>
            <person name="Magnuson J.K."/>
            <person name="Henrissat B."/>
            <person name="Mortensen U.H."/>
            <person name="Larsen T.O."/>
            <person name="Devries R.P."/>
            <person name="Grigoriev I.V."/>
            <person name="Machida M."/>
            <person name="Baker S.E."/>
            <person name="Andersen M.R."/>
        </authorList>
    </citation>
    <scope>NUCLEOTIDE SEQUENCE</scope>
    <source>
        <strain evidence="3">CBS 117612</strain>
    </source>
</reference>
<dbReference type="AlphaFoldDB" id="A0A5N6XUT7"/>
<evidence type="ECO:0000256" key="1">
    <source>
        <dbReference type="SAM" id="MobiDB-lite"/>
    </source>
</evidence>
<evidence type="ECO:0000256" key="2">
    <source>
        <dbReference type="SAM" id="SignalP"/>
    </source>
</evidence>
<keyword evidence="2" id="KW-0732">Signal</keyword>
<evidence type="ECO:0000313" key="3">
    <source>
        <dbReference type="EMBL" id="KAE8335350.1"/>
    </source>
</evidence>
<protein>
    <submittedName>
        <fullName evidence="3">Uncharacterized protein</fullName>
    </submittedName>
</protein>
<proteinExistence type="predicted"/>
<accession>A0A5N6XUT7</accession>
<feature type="chain" id="PRO_5024798449" evidence="2">
    <location>
        <begin position="17"/>
        <end position="181"/>
    </location>
</feature>
<dbReference type="EMBL" id="ML737221">
    <property type="protein sequence ID" value="KAE8335350.1"/>
    <property type="molecule type" value="Genomic_DNA"/>
</dbReference>